<organism evidence="2 3">
    <name type="scientific">Micromonospora nigra</name>
    <dbReference type="NCBI Taxonomy" id="145857"/>
    <lineage>
        <taxon>Bacteria</taxon>
        <taxon>Bacillati</taxon>
        <taxon>Actinomycetota</taxon>
        <taxon>Actinomycetes</taxon>
        <taxon>Micromonosporales</taxon>
        <taxon>Micromonosporaceae</taxon>
        <taxon>Micromonospora</taxon>
    </lineage>
</organism>
<proteinExistence type="predicted"/>
<accession>A0A1C6RLZ7</accession>
<evidence type="ECO:0000259" key="1">
    <source>
        <dbReference type="Pfam" id="PF02036"/>
    </source>
</evidence>
<dbReference type="STRING" id="145857.GA0070616_1454"/>
<reference evidence="2 3" key="1">
    <citation type="submission" date="2016-06" db="EMBL/GenBank/DDBJ databases">
        <authorList>
            <person name="Kjaerup R.B."/>
            <person name="Dalgaard T.S."/>
            <person name="Juul-Madsen H.R."/>
        </authorList>
    </citation>
    <scope>NUCLEOTIDE SEQUENCE [LARGE SCALE GENOMIC DNA]</scope>
    <source>
        <strain evidence="2 3">DSM 43818</strain>
    </source>
</reference>
<dbReference type="InterPro" id="IPR003033">
    <property type="entry name" value="SCP2_sterol-bd_dom"/>
</dbReference>
<dbReference type="OrthoDB" id="3382099at2"/>
<dbReference type="Pfam" id="PF02036">
    <property type="entry name" value="SCP2"/>
    <property type="match status" value="1"/>
</dbReference>
<gene>
    <name evidence="2" type="ORF">GA0070616_1454</name>
</gene>
<feature type="domain" description="SCP2" evidence="1">
    <location>
        <begin position="14"/>
        <end position="105"/>
    </location>
</feature>
<dbReference type="Gene3D" id="3.30.1050.10">
    <property type="entry name" value="SCP2 sterol-binding domain"/>
    <property type="match status" value="1"/>
</dbReference>
<dbReference type="EMBL" id="FMHT01000003">
    <property type="protein sequence ID" value="SCL18196.1"/>
    <property type="molecule type" value="Genomic_DNA"/>
</dbReference>
<evidence type="ECO:0000313" key="3">
    <source>
        <dbReference type="Proteomes" id="UP000199699"/>
    </source>
</evidence>
<sequence length="123" mass="13722">MLDATTRFFEDLDRRGYEPLLAKSSGTLRFDLNDGPQTTHWLLRIDRGNMRVSREDLEADTVVGTSPAVFDDLATGREQGLAALLRGDMTVSGDARLMVQVERIFPGSPHAHGPRRRFPKGAR</sequence>
<dbReference type="Proteomes" id="UP000199699">
    <property type="component" value="Unassembled WGS sequence"/>
</dbReference>
<dbReference type="InterPro" id="IPR036527">
    <property type="entry name" value="SCP2_sterol-bd_dom_sf"/>
</dbReference>
<protein>
    <submittedName>
        <fullName evidence="2">SCP-2 sterol transfer family protein</fullName>
    </submittedName>
</protein>
<name>A0A1C6RLZ7_9ACTN</name>
<evidence type="ECO:0000313" key="2">
    <source>
        <dbReference type="EMBL" id="SCL18196.1"/>
    </source>
</evidence>
<keyword evidence="3" id="KW-1185">Reference proteome</keyword>
<dbReference type="SUPFAM" id="SSF55718">
    <property type="entry name" value="SCP-like"/>
    <property type="match status" value="1"/>
</dbReference>
<dbReference type="AlphaFoldDB" id="A0A1C6RLZ7"/>
<dbReference type="RefSeq" id="WP_091078209.1">
    <property type="nucleotide sequence ID" value="NZ_FMHT01000003.1"/>
</dbReference>